<dbReference type="VEuPathDB" id="FungiDB:LELG_03212"/>
<evidence type="ECO:0000256" key="17">
    <source>
        <dbReference type="ARBA" id="ARBA00044305"/>
    </source>
</evidence>
<keyword evidence="8" id="KW-0493">Microtubule</keyword>
<dbReference type="GeneID" id="5232838"/>
<evidence type="ECO:0000256" key="14">
    <source>
        <dbReference type="ARBA" id="ARBA00023306"/>
    </source>
</evidence>
<dbReference type="KEGG" id="lel:PVL30_002705"/>
<keyword evidence="11" id="KW-0995">Kinetochore</keyword>
<dbReference type="GO" id="GO:0005874">
    <property type="term" value="C:microtubule"/>
    <property type="evidence" value="ECO:0007669"/>
    <property type="project" value="UniProtKB-KW"/>
</dbReference>
<evidence type="ECO:0000256" key="11">
    <source>
        <dbReference type="ARBA" id="ARBA00022838"/>
    </source>
</evidence>
<dbReference type="InParanoid" id="A5E0S5"/>
<keyword evidence="6" id="KW-0963">Cytoplasm</keyword>
<dbReference type="AlphaFoldDB" id="A5E0S5"/>
<evidence type="ECO:0000256" key="8">
    <source>
        <dbReference type="ARBA" id="ARBA00022701"/>
    </source>
</evidence>
<dbReference type="PANTHER" id="PTHR28017">
    <property type="entry name" value="DASH COMPLEX SUBUNIT DAD3"/>
    <property type="match status" value="1"/>
</dbReference>
<protein>
    <recommendedName>
        <fullName evidence="16">DASH complex subunit DAD3</fullName>
    </recommendedName>
    <alternativeName>
        <fullName evidence="17">Outer kinetochore protein DAD3</fullName>
    </alternativeName>
</protein>
<evidence type="ECO:0000256" key="12">
    <source>
        <dbReference type="ARBA" id="ARBA00023212"/>
    </source>
</evidence>
<evidence type="ECO:0000256" key="3">
    <source>
        <dbReference type="ARBA" id="ARBA00004629"/>
    </source>
</evidence>
<evidence type="ECO:0000256" key="4">
    <source>
        <dbReference type="ARBA" id="ARBA00006277"/>
    </source>
</evidence>
<keyword evidence="7" id="KW-0132">Cell division</keyword>
<proteinExistence type="inferred from homology"/>
<dbReference type="GO" id="GO:0008608">
    <property type="term" value="P:attachment of spindle microtubules to kinetochore"/>
    <property type="evidence" value="ECO:0007669"/>
    <property type="project" value="InterPro"/>
</dbReference>
<evidence type="ECO:0000256" key="9">
    <source>
        <dbReference type="ARBA" id="ARBA00022776"/>
    </source>
</evidence>
<evidence type="ECO:0000256" key="7">
    <source>
        <dbReference type="ARBA" id="ARBA00022618"/>
    </source>
</evidence>
<organism evidence="19 20">
    <name type="scientific">Lodderomyces elongisporus (strain ATCC 11503 / CBS 2605 / JCM 1781 / NBRC 1676 / NRRL YB-4239)</name>
    <name type="common">Yeast</name>
    <name type="synonym">Saccharomyces elongisporus</name>
    <dbReference type="NCBI Taxonomy" id="379508"/>
    <lineage>
        <taxon>Eukaryota</taxon>
        <taxon>Fungi</taxon>
        <taxon>Dikarya</taxon>
        <taxon>Ascomycota</taxon>
        <taxon>Saccharomycotina</taxon>
        <taxon>Pichiomycetes</taxon>
        <taxon>Debaryomycetaceae</taxon>
        <taxon>Candida/Lodderomyces clade</taxon>
        <taxon>Lodderomyces</taxon>
    </lineage>
</organism>
<evidence type="ECO:0000256" key="5">
    <source>
        <dbReference type="ARBA" id="ARBA00022454"/>
    </source>
</evidence>
<sequence>MPPSTVTENYQQIDYSQNPSLSRLEASVLTEYQNINKKLIKINAELKSLSSTDDPNNKSGIMTKNLRELEMKLPLIYTLFKSSVYGLYTREDDANAEFAEGTIEGAEEGIGSEGEGVDGQDGQGGHDREHENNSNESFEKEGKNANELLSISDAEGLDGLS</sequence>
<keyword evidence="14" id="KW-0131">Cell cycle</keyword>
<dbReference type="GO" id="GO:0072686">
    <property type="term" value="C:mitotic spindle"/>
    <property type="evidence" value="ECO:0007669"/>
    <property type="project" value="InterPro"/>
</dbReference>
<evidence type="ECO:0000256" key="6">
    <source>
        <dbReference type="ARBA" id="ARBA00022490"/>
    </source>
</evidence>
<name>A5E0S5_LODEL</name>
<reference evidence="19 20" key="1">
    <citation type="journal article" date="2009" name="Nature">
        <title>Evolution of pathogenicity and sexual reproduction in eight Candida genomes.</title>
        <authorList>
            <person name="Butler G."/>
            <person name="Rasmussen M.D."/>
            <person name="Lin M.F."/>
            <person name="Santos M.A."/>
            <person name="Sakthikumar S."/>
            <person name="Munro C.A."/>
            <person name="Rheinbay E."/>
            <person name="Grabherr M."/>
            <person name="Forche A."/>
            <person name="Reedy J.L."/>
            <person name="Agrafioti I."/>
            <person name="Arnaud M.B."/>
            <person name="Bates S."/>
            <person name="Brown A.J."/>
            <person name="Brunke S."/>
            <person name="Costanzo M.C."/>
            <person name="Fitzpatrick D.A."/>
            <person name="de Groot P.W."/>
            <person name="Harris D."/>
            <person name="Hoyer L.L."/>
            <person name="Hube B."/>
            <person name="Klis F.M."/>
            <person name="Kodira C."/>
            <person name="Lennard N."/>
            <person name="Logue M.E."/>
            <person name="Martin R."/>
            <person name="Neiman A.M."/>
            <person name="Nikolaou E."/>
            <person name="Quail M.A."/>
            <person name="Quinn J."/>
            <person name="Santos M.C."/>
            <person name="Schmitzberger F.F."/>
            <person name="Sherlock G."/>
            <person name="Shah P."/>
            <person name="Silverstein K.A."/>
            <person name="Skrzypek M.S."/>
            <person name="Soll D."/>
            <person name="Staggs R."/>
            <person name="Stansfield I."/>
            <person name="Stumpf M.P."/>
            <person name="Sudbery P.E."/>
            <person name="Srikantha T."/>
            <person name="Zeng Q."/>
            <person name="Berman J."/>
            <person name="Berriman M."/>
            <person name="Heitman J."/>
            <person name="Gow N.A."/>
            <person name="Lorenz M.C."/>
            <person name="Birren B.W."/>
            <person name="Kellis M."/>
            <person name="Cuomo C.A."/>
        </authorList>
    </citation>
    <scope>NUCLEOTIDE SEQUENCE [LARGE SCALE GENOMIC DNA]</scope>
    <source>
        <strain evidence="20">ATCC 11503 / BCRC 21390 / CBS 2605 / JCM 1781 / NBRC 1676 / NRRL YB-4239</strain>
    </source>
</reference>
<dbReference type="eggNOG" id="ENOG502S7SV">
    <property type="taxonomic scope" value="Eukaryota"/>
</dbReference>
<comment type="similarity">
    <text evidence="4">Belongs to the DASH complex DAD3 family.</text>
</comment>
<dbReference type="Proteomes" id="UP000001996">
    <property type="component" value="Unassembled WGS sequence"/>
</dbReference>
<evidence type="ECO:0000256" key="13">
    <source>
        <dbReference type="ARBA" id="ARBA00023242"/>
    </source>
</evidence>
<keyword evidence="5" id="KW-0158">Chromosome</keyword>
<dbReference type="STRING" id="379508.A5E0S5"/>
<dbReference type="GO" id="GO:0051301">
    <property type="term" value="P:cell division"/>
    <property type="evidence" value="ECO:0007669"/>
    <property type="project" value="UniProtKB-KW"/>
</dbReference>
<keyword evidence="10" id="KW-0159">Chromosome partition</keyword>
<dbReference type="EMBL" id="CH981527">
    <property type="protein sequence ID" value="EDK45033.1"/>
    <property type="molecule type" value="Genomic_DNA"/>
</dbReference>
<feature type="compositionally biased region" description="Gly residues" evidence="18">
    <location>
        <begin position="111"/>
        <end position="123"/>
    </location>
</feature>
<accession>A5E0S5</accession>
<evidence type="ECO:0000256" key="18">
    <source>
        <dbReference type="SAM" id="MobiDB-lite"/>
    </source>
</evidence>
<dbReference type="GO" id="GO:0042729">
    <property type="term" value="C:DASH complex"/>
    <property type="evidence" value="ECO:0007669"/>
    <property type="project" value="InterPro"/>
</dbReference>
<dbReference type="Pfam" id="PF08656">
    <property type="entry name" value="DASH_Dad3"/>
    <property type="match status" value="1"/>
</dbReference>
<evidence type="ECO:0000256" key="2">
    <source>
        <dbReference type="ARBA" id="ARBA00004186"/>
    </source>
</evidence>
<dbReference type="PANTHER" id="PTHR28017:SF1">
    <property type="entry name" value="DASH COMPLEX SUBUNIT DAD3"/>
    <property type="match status" value="1"/>
</dbReference>
<feature type="compositionally biased region" description="Basic and acidic residues" evidence="18">
    <location>
        <begin position="124"/>
        <end position="144"/>
    </location>
</feature>
<keyword evidence="15" id="KW-0137">Centromere</keyword>
<keyword evidence="13" id="KW-0539">Nucleus</keyword>
<comment type="subcellular location">
    <subcellularLocation>
        <location evidence="3">Chromosome</location>
        <location evidence="3">Centromere</location>
        <location evidence="3">Kinetochore</location>
    </subcellularLocation>
    <subcellularLocation>
        <location evidence="2">Cytoplasm</location>
        <location evidence="2">Cytoskeleton</location>
        <location evidence="2">Spindle</location>
    </subcellularLocation>
    <subcellularLocation>
        <location evidence="1">Nucleus</location>
    </subcellularLocation>
</comment>
<keyword evidence="12" id="KW-0206">Cytoskeleton</keyword>
<evidence type="ECO:0000256" key="10">
    <source>
        <dbReference type="ARBA" id="ARBA00022829"/>
    </source>
</evidence>
<evidence type="ECO:0000256" key="15">
    <source>
        <dbReference type="ARBA" id="ARBA00023328"/>
    </source>
</evidence>
<keyword evidence="9" id="KW-0498">Mitosis</keyword>
<gene>
    <name evidence="19" type="ORF">LELG_03212</name>
</gene>
<evidence type="ECO:0000256" key="1">
    <source>
        <dbReference type="ARBA" id="ARBA00004123"/>
    </source>
</evidence>
<dbReference type="OrthoDB" id="2443965at2759"/>
<evidence type="ECO:0000313" key="19">
    <source>
        <dbReference type="EMBL" id="EDK45033.1"/>
    </source>
</evidence>
<dbReference type="GO" id="GO:0051010">
    <property type="term" value="F:microtubule plus-end binding"/>
    <property type="evidence" value="ECO:0007669"/>
    <property type="project" value="TreeGrafter"/>
</dbReference>
<evidence type="ECO:0000256" key="16">
    <source>
        <dbReference type="ARBA" id="ARBA00044179"/>
    </source>
</evidence>
<keyword evidence="20" id="KW-1185">Reference proteome</keyword>
<feature type="region of interest" description="Disordered" evidence="18">
    <location>
        <begin position="102"/>
        <end position="161"/>
    </location>
</feature>
<evidence type="ECO:0000313" key="20">
    <source>
        <dbReference type="Proteomes" id="UP000001996"/>
    </source>
</evidence>
<dbReference type="HOGENOM" id="CLU_1644029_0_0_1"/>
<dbReference type="InterPro" id="IPR013965">
    <property type="entry name" value="DASH_Dad3"/>
</dbReference>